<keyword evidence="8" id="KW-0460">Magnesium</keyword>
<keyword evidence="7" id="KW-0479">Metal-binding</keyword>
<evidence type="ECO:0000256" key="8">
    <source>
        <dbReference type="ARBA" id="ARBA00022842"/>
    </source>
</evidence>
<comment type="cofactor">
    <cofactor evidence="2">
        <name>Mg(2+)</name>
        <dbReference type="ChEBI" id="CHEBI:18420"/>
    </cofactor>
</comment>
<dbReference type="GO" id="GO:0006098">
    <property type="term" value="P:pentose-phosphate shunt"/>
    <property type="evidence" value="ECO:0007669"/>
    <property type="project" value="TreeGrafter"/>
</dbReference>
<evidence type="ECO:0000256" key="10">
    <source>
        <dbReference type="ARBA" id="ARBA00049473"/>
    </source>
</evidence>
<proteinExistence type="inferred from homology"/>
<dbReference type="EC" id="2.2.1.1" evidence="5"/>
<dbReference type="FunFam" id="3.40.50.970:FF:000003">
    <property type="entry name" value="Transketolase"/>
    <property type="match status" value="1"/>
</dbReference>
<dbReference type="SUPFAM" id="SSF52922">
    <property type="entry name" value="TK C-terminal domain-like"/>
    <property type="match status" value="1"/>
</dbReference>
<dbReference type="AlphaFoldDB" id="A0A423WHM9"/>
<evidence type="ECO:0000256" key="1">
    <source>
        <dbReference type="ARBA" id="ARBA00001941"/>
    </source>
</evidence>
<evidence type="ECO:0000259" key="11">
    <source>
        <dbReference type="SMART" id="SM00861"/>
    </source>
</evidence>
<dbReference type="CDD" id="cd02012">
    <property type="entry name" value="TPP_TK"/>
    <property type="match status" value="1"/>
</dbReference>
<gene>
    <name evidence="12" type="ORF">VSDG_01770</name>
</gene>
<dbReference type="GO" id="GO:0004802">
    <property type="term" value="F:transketolase activity"/>
    <property type="evidence" value="ECO:0007669"/>
    <property type="project" value="UniProtKB-EC"/>
</dbReference>
<sequence>MAPGRLDEAGGAALQTVRDEVITKKQPSVATHMTGDHDLVLKTYRILIADLCQQFGMGHPGAHTSLLRGAIGMAAIGVALWKYVMRYAPHSPEWFNRDRFVLSNGHTCLFQYSFLHLSGYKAMTFDQLKSYHSEHADSLCPGHPEIEIEGIELTTGPLGQGVANSVGLAMATKNLQATYNKPGFDVVSNHTWCMVGDACLQEGVGLEAISLAGHWQLNNLTIIYDNNQITCDGSVDMVNREDINAKMRACGYDVLEVEDGCYDVDSIVQALEQARRSKDKPTFINIKTTIGVGSKVAGKAAAHGAPFGADEIKNMKKANGFDPEQHFVIGQKVRDFFAELPRRGEGFVGEWKGLVEEYCKKYPELGEEFQVRMRGEMTRNWKDLIPQSFSTSDTPSRVSSGLVLNPIAKEINSLMVGTADLSPSVNMIWDGKVDFQNPDVKTSCGINGSYAGRYIHYGVREHAMCAIANGLAAYNPGTFLPVTSTFFIFYLYAAPAVRMGALQHLPVLHVATHDSIGAGEDGPTHQPVELAALFRAMPHLLYIRPGDGEEVAGAYAAALSHRSGPSIVSVSRHKIPQLHGGGPGKGLTSRDGVARGAYVLQEPADGGSADVTIIGVGAELSSAVELARELKESRNIRARVVSFPCWRLFEMQPVSYRREVLRRHGPGGIPAVVIEPYAPNGWERYADAGICLRQFGHSLPGKYIYRHFGFEVQPMAEKISGYLNGIKSGDFLKGEFVDL</sequence>
<dbReference type="CDD" id="cd07033">
    <property type="entry name" value="TPP_PYR_DXS_TK_like"/>
    <property type="match status" value="1"/>
</dbReference>
<dbReference type="SUPFAM" id="SSF52518">
    <property type="entry name" value="Thiamin diphosphate-binding fold (THDP-binding)"/>
    <property type="match status" value="2"/>
</dbReference>
<comment type="caution">
    <text evidence="12">The sequence shown here is derived from an EMBL/GenBank/DDBJ whole genome shotgun (WGS) entry which is preliminary data.</text>
</comment>
<dbReference type="SMART" id="SM00861">
    <property type="entry name" value="Transket_pyr"/>
    <property type="match status" value="1"/>
</dbReference>
<dbReference type="GO" id="GO:0046872">
    <property type="term" value="F:metal ion binding"/>
    <property type="evidence" value="ECO:0007669"/>
    <property type="project" value="UniProtKB-KW"/>
</dbReference>
<evidence type="ECO:0000256" key="3">
    <source>
        <dbReference type="ARBA" id="ARBA00001964"/>
    </source>
</evidence>
<dbReference type="Pfam" id="PF00456">
    <property type="entry name" value="Transketolase_N"/>
    <property type="match status" value="1"/>
</dbReference>
<evidence type="ECO:0000256" key="4">
    <source>
        <dbReference type="ARBA" id="ARBA00007131"/>
    </source>
</evidence>
<dbReference type="Proteomes" id="UP000284375">
    <property type="component" value="Unassembled WGS sequence"/>
</dbReference>
<dbReference type="GO" id="GO:0005634">
    <property type="term" value="C:nucleus"/>
    <property type="evidence" value="ECO:0007669"/>
    <property type="project" value="TreeGrafter"/>
</dbReference>
<dbReference type="GO" id="GO:0005829">
    <property type="term" value="C:cytosol"/>
    <property type="evidence" value="ECO:0007669"/>
    <property type="project" value="TreeGrafter"/>
</dbReference>
<evidence type="ECO:0000256" key="9">
    <source>
        <dbReference type="ARBA" id="ARBA00023052"/>
    </source>
</evidence>
<dbReference type="STRING" id="252740.A0A423WHM9"/>
<dbReference type="InterPro" id="IPR005475">
    <property type="entry name" value="Transketolase-like_Pyr-bd"/>
</dbReference>
<dbReference type="PROSITE" id="PS00802">
    <property type="entry name" value="TRANSKETOLASE_2"/>
    <property type="match status" value="1"/>
</dbReference>
<dbReference type="InterPro" id="IPR020826">
    <property type="entry name" value="Transketolase_BS"/>
</dbReference>
<evidence type="ECO:0000256" key="2">
    <source>
        <dbReference type="ARBA" id="ARBA00001946"/>
    </source>
</evidence>
<dbReference type="InterPro" id="IPR033247">
    <property type="entry name" value="Transketolase_fam"/>
</dbReference>
<evidence type="ECO:0000256" key="5">
    <source>
        <dbReference type="ARBA" id="ARBA00013152"/>
    </source>
</evidence>
<comment type="cofactor">
    <cofactor evidence="3">
        <name>thiamine diphosphate</name>
        <dbReference type="ChEBI" id="CHEBI:58937"/>
    </cofactor>
</comment>
<feature type="domain" description="Transketolase-like pyrimidine-binding" evidence="11">
    <location>
        <begin position="394"/>
        <end position="577"/>
    </location>
</feature>
<dbReference type="FunFam" id="3.40.50.920:FF:000012">
    <property type="entry name" value="Transketolase, variant 1"/>
    <property type="match status" value="1"/>
</dbReference>
<comment type="cofactor">
    <cofactor evidence="1">
        <name>Co(2+)</name>
        <dbReference type="ChEBI" id="CHEBI:48828"/>
    </cofactor>
</comment>
<dbReference type="PANTHER" id="PTHR43522">
    <property type="entry name" value="TRANSKETOLASE"/>
    <property type="match status" value="1"/>
</dbReference>
<reference evidence="12 13" key="1">
    <citation type="submission" date="2015-09" db="EMBL/GenBank/DDBJ databases">
        <title>Host preference determinants of Valsa canker pathogens revealed by comparative genomics.</title>
        <authorList>
            <person name="Yin Z."/>
            <person name="Huang L."/>
        </authorList>
    </citation>
    <scope>NUCLEOTIDE SEQUENCE [LARGE SCALE GENOMIC DNA]</scope>
    <source>
        <strain evidence="12 13">YSFL</strain>
    </source>
</reference>
<keyword evidence="13" id="KW-1185">Reference proteome</keyword>
<dbReference type="InterPro" id="IPR055152">
    <property type="entry name" value="Transketolase-like_C_2"/>
</dbReference>
<dbReference type="Gene3D" id="3.40.50.970">
    <property type="match status" value="2"/>
</dbReference>
<dbReference type="InterPro" id="IPR009014">
    <property type="entry name" value="Transketo_C/PFOR_II"/>
</dbReference>
<dbReference type="Pfam" id="PF22613">
    <property type="entry name" value="Transketolase_C_1"/>
    <property type="match status" value="1"/>
</dbReference>
<evidence type="ECO:0000256" key="6">
    <source>
        <dbReference type="ARBA" id="ARBA00022679"/>
    </source>
</evidence>
<comment type="catalytic activity">
    <reaction evidence="10">
        <text>D-sedoheptulose 7-phosphate + D-glyceraldehyde 3-phosphate = aldehydo-D-ribose 5-phosphate + D-xylulose 5-phosphate</text>
        <dbReference type="Rhea" id="RHEA:10508"/>
        <dbReference type="ChEBI" id="CHEBI:57483"/>
        <dbReference type="ChEBI" id="CHEBI:57737"/>
        <dbReference type="ChEBI" id="CHEBI:58273"/>
        <dbReference type="ChEBI" id="CHEBI:59776"/>
        <dbReference type="EC" id="2.2.1.1"/>
    </reaction>
</comment>
<evidence type="ECO:0000313" key="13">
    <source>
        <dbReference type="Proteomes" id="UP000284375"/>
    </source>
</evidence>
<accession>A0A423WHM9</accession>
<dbReference type="PANTHER" id="PTHR43522:SF6">
    <property type="entry name" value="TRANSKETOLASE-LIKE PYRIMIDINE-BINDING DOMAIN-CONTAINING PROTEIN-RELATED"/>
    <property type="match status" value="1"/>
</dbReference>
<evidence type="ECO:0000313" key="12">
    <source>
        <dbReference type="EMBL" id="ROW02907.1"/>
    </source>
</evidence>
<dbReference type="EMBL" id="LJZO01000004">
    <property type="protein sequence ID" value="ROW02907.1"/>
    <property type="molecule type" value="Genomic_DNA"/>
</dbReference>
<dbReference type="InterPro" id="IPR005474">
    <property type="entry name" value="Transketolase_N"/>
</dbReference>
<dbReference type="InterPro" id="IPR029061">
    <property type="entry name" value="THDP-binding"/>
</dbReference>
<evidence type="ECO:0000256" key="7">
    <source>
        <dbReference type="ARBA" id="ARBA00022723"/>
    </source>
</evidence>
<dbReference type="Pfam" id="PF02779">
    <property type="entry name" value="Transket_pyr"/>
    <property type="match status" value="1"/>
</dbReference>
<name>A0A423WHM9_CYTCH</name>
<dbReference type="Gene3D" id="3.40.50.920">
    <property type="match status" value="1"/>
</dbReference>
<dbReference type="OrthoDB" id="10267175at2759"/>
<protein>
    <recommendedName>
        <fullName evidence="5">transketolase</fullName>
        <ecNumber evidence="5">2.2.1.1</ecNumber>
    </recommendedName>
</protein>
<comment type="similarity">
    <text evidence="4">Belongs to the transketolase family.</text>
</comment>
<organism evidence="12 13">
    <name type="scientific">Cytospora chrysosperma</name>
    <name type="common">Cytospora canker fungus</name>
    <name type="synonym">Sphaeria chrysosperma</name>
    <dbReference type="NCBI Taxonomy" id="252740"/>
    <lineage>
        <taxon>Eukaryota</taxon>
        <taxon>Fungi</taxon>
        <taxon>Dikarya</taxon>
        <taxon>Ascomycota</taxon>
        <taxon>Pezizomycotina</taxon>
        <taxon>Sordariomycetes</taxon>
        <taxon>Sordariomycetidae</taxon>
        <taxon>Diaporthales</taxon>
        <taxon>Cytosporaceae</taxon>
        <taxon>Cytospora</taxon>
    </lineage>
</organism>
<keyword evidence="6" id="KW-0808">Transferase</keyword>
<keyword evidence="9" id="KW-0786">Thiamine pyrophosphate</keyword>
<dbReference type="FunFam" id="3.40.50.970:FF:000004">
    <property type="entry name" value="Transketolase"/>
    <property type="match status" value="1"/>
</dbReference>